<name>C0XFJ6_LENH9</name>
<dbReference type="Proteomes" id="UP000003752">
    <property type="component" value="Unassembled WGS sequence"/>
</dbReference>
<keyword evidence="2" id="KW-1185">Reference proteome</keyword>
<organism evidence="1 2">
    <name type="scientific">Lentilactobacillus hilgardii (strain ATCC 8290 / DSM 20176 / CCUG 30140 / JCM 1155 / KCTC 3500 / NBRC 15886 / NCIMB 8040 / NRRL B-1843 / 9)</name>
    <dbReference type="NCBI Taxonomy" id="1423757"/>
    <lineage>
        <taxon>Bacteria</taxon>
        <taxon>Bacillati</taxon>
        <taxon>Bacillota</taxon>
        <taxon>Bacilli</taxon>
        <taxon>Lactobacillales</taxon>
        <taxon>Lactobacillaceae</taxon>
        <taxon>Lentilactobacillus</taxon>
    </lineage>
</organism>
<accession>C0XFJ6</accession>
<gene>
    <name evidence="1" type="ORF">HMPREF0519_0007</name>
</gene>
<dbReference type="HOGENOM" id="CLU_3271867_0_0_9"/>
<comment type="caution">
    <text evidence="1">The sequence shown here is derived from an EMBL/GenBank/DDBJ whole genome shotgun (WGS) entry which is preliminary data.</text>
</comment>
<protein>
    <submittedName>
        <fullName evidence="1">Uncharacterized protein</fullName>
    </submittedName>
</protein>
<dbReference type="AlphaFoldDB" id="C0XFJ6"/>
<evidence type="ECO:0000313" key="2">
    <source>
        <dbReference type="Proteomes" id="UP000003752"/>
    </source>
</evidence>
<proteinExistence type="predicted"/>
<reference evidence="1 2" key="1">
    <citation type="submission" date="2009-01" db="EMBL/GenBank/DDBJ databases">
        <authorList>
            <person name="Qin X."/>
            <person name="Bachman B."/>
            <person name="Battles P."/>
            <person name="Bell A."/>
            <person name="Bess C."/>
            <person name="Bickham C."/>
            <person name="Chaboub L."/>
            <person name="Chen D."/>
            <person name="Coyle M."/>
            <person name="Deiros D.R."/>
            <person name="Dinh H."/>
            <person name="Forbes L."/>
            <person name="Fowler G."/>
            <person name="Francisco L."/>
            <person name="Fu Q."/>
            <person name="Gubbala S."/>
            <person name="Hale W."/>
            <person name="Han Y."/>
            <person name="Hemphill L."/>
            <person name="Highlander S.K."/>
            <person name="Hirani K."/>
            <person name="Hogues M."/>
            <person name="Jackson L."/>
            <person name="Jakkamsetti A."/>
            <person name="Javaid M."/>
            <person name="Jiang H."/>
            <person name="Korchina V."/>
            <person name="Kovar C."/>
            <person name="Lara F."/>
            <person name="Lee S."/>
            <person name="Mata R."/>
            <person name="Mathew T."/>
            <person name="Moen C."/>
            <person name="Morales K."/>
            <person name="Munidasa M."/>
            <person name="Nazareth L."/>
            <person name="Ngo R."/>
            <person name="Nguyen L."/>
            <person name="Okwuonu G."/>
            <person name="Ongeri F."/>
            <person name="Patil S."/>
            <person name="Petrosino J."/>
            <person name="Pham C."/>
            <person name="Pham P."/>
            <person name="Pu L.-L."/>
            <person name="Puazo M."/>
            <person name="Raj R."/>
            <person name="Reid J."/>
            <person name="Rouhana J."/>
            <person name="Saada N."/>
            <person name="Shang Y."/>
            <person name="Simmons D."/>
            <person name="Thornton R."/>
            <person name="Warren J."/>
            <person name="Weissenberger G."/>
            <person name="Zhang J."/>
            <person name="Zhang L."/>
            <person name="Zhou C."/>
            <person name="Zhu D."/>
            <person name="Muzny D."/>
            <person name="Worley K."/>
            <person name="Gibbs R."/>
        </authorList>
    </citation>
    <scope>NUCLEOTIDE SEQUENCE [LARGE SCALE GENOMIC DNA]</scope>
    <source>
        <strain evidence="2">ATCC 8290 / DSM 20176 / CCUG 30140 / JCM 1155 / KCTC 3500 / NBRC 15886 / NCIMB 8040 / NRRL B-1843 / 9</strain>
    </source>
</reference>
<dbReference type="EMBL" id="ACGP01000003">
    <property type="protein sequence ID" value="EEI25817.1"/>
    <property type="molecule type" value="Genomic_DNA"/>
</dbReference>
<evidence type="ECO:0000313" key="1">
    <source>
        <dbReference type="EMBL" id="EEI25817.1"/>
    </source>
</evidence>
<sequence length="41" mass="4374">MISKGFLLIVNIVEKFCSNPSAGVEPVLATEEGGHYLEPAL</sequence>